<reference evidence="1 2" key="1">
    <citation type="submission" date="2017-06" db="EMBL/GenBank/DDBJ databases">
        <title>Genome sequencing of cyanobaciteial culture collection at National Institute for Environmental Studies (NIES).</title>
        <authorList>
            <person name="Hirose Y."/>
            <person name="Shimura Y."/>
            <person name="Fujisawa T."/>
            <person name="Nakamura Y."/>
            <person name="Kawachi M."/>
        </authorList>
    </citation>
    <scope>NUCLEOTIDE SEQUENCE [LARGE SCALE GENOMIC DNA]</scope>
    <source>
        <strain evidence="1 2">NIES-37</strain>
    </source>
</reference>
<keyword evidence="2" id="KW-1185">Reference proteome</keyword>
<organism evidence="1 2">
    <name type="scientific">Tolypothrix tenuis PCC 7101</name>
    <dbReference type="NCBI Taxonomy" id="231146"/>
    <lineage>
        <taxon>Bacteria</taxon>
        <taxon>Bacillati</taxon>
        <taxon>Cyanobacteriota</taxon>
        <taxon>Cyanophyceae</taxon>
        <taxon>Nostocales</taxon>
        <taxon>Tolypothrichaceae</taxon>
        <taxon>Tolypothrix</taxon>
    </lineage>
</organism>
<evidence type="ECO:0000313" key="2">
    <source>
        <dbReference type="Proteomes" id="UP000218785"/>
    </source>
</evidence>
<evidence type="ECO:0000313" key="1">
    <source>
        <dbReference type="EMBL" id="BAY96453.1"/>
    </source>
</evidence>
<dbReference type="RefSeq" id="WP_321206551.1">
    <property type="nucleotide sequence ID" value="NZ_CAWNJS010000001.1"/>
</dbReference>
<sequence length="52" mass="6225">MSFKEVGQNTSAENLFEISERVIKYLRQILENIDEYLINQEYLDSNIEKKEV</sequence>
<dbReference type="EMBL" id="AP018248">
    <property type="protein sequence ID" value="BAY96453.1"/>
    <property type="molecule type" value="Genomic_DNA"/>
</dbReference>
<gene>
    <name evidence="1" type="ORF">NIES37_03860</name>
</gene>
<accession>A0A1Z4MSK9</accession>
<proteinExistence type="predicted"/>
<name>A0A1Z4MSK9_9CYAN</name>
<dbReference type="AlphaFoldDB" id="A0A1Z4MSK9"/>
<dbReference type="Proteomes" id="UP000218785">
    <property type="component" value="Chromosome"/>
</dbReference>
<dbReference type="KEGG" id="ttq:NIES37_03860"/>
<protein>
    <submittedName>
        <fullName evidence="1">Uncharacterized protein</fullName>
    </submittedName>
</protein>